<organism evidence="8 9">
    <name type="scientific">Legionella fallonii LLAP-10</name>
    <dbReference type="NCBI Taxonomy" id="1212491"/>
    <lineage>
        <taxon>Bacteria</taxon>
        <taxon>Pseudomonadati</taxon>
        <taxon>Pseudomonadota</taxon>
        <taxon>Gammaproteobacteria</taxon>
        <taxon>Legionellales</taxon>
        <taxon>Legionellaceae</taxon>
        <taxon>Legionella</taxon>
    </lineage>
</organism>
<evidence type="ECO:0000256" key="5">
    <source>
        <dbReference type="ARBA" id="ARBA00022898"/>
    </source>
</evidence>
<dbReference type="Proteomes" id="UP000032430">
    <property type="component" value="Chromosome I"/>
</dbReference>
<dbReference type="KEGG" id="lfa:LFA_0719"/>
<dbReference type="GO" id="GO:0030170">
    <property type="term" value="F:pyridoxal phosphate binding"/>
    <property type="evidence" value="ECO:0007669"/>
    <property type="project" value="InterPro"/>
</dbReference>
<evidence type="ECO:0000256" key="4">
    <source>
        <dbReference type="ARBA" id="ARBA00022679"/>
    </source>
</evidence>
<dbReference type="InterPro" id="IPR004839">
    <property type="entry name" value="Aminotransferase_I/II_large"/>
</dbReference>
<evidence type="ECO:0000259" key="7">
    <source>
        <dbReference type="Pfam" id="PF00155"/>
    </source>
</evidence>
<dbReference type="PROSITE" id="PS00105">
    <property type="entry name" value="AA_TRANSFER_CLASS_1"/>
    <property type="match status" value="1"/>
</dbReference>
<keyword evidence="3 6" id="KW-0032">Aminotransferase</keyword>
<dbReference type="InterPro" id="IPR015422">
    <property type="entry name" value="PyrdxlP-dep_Trfase_small"/>
</dbReference>
<evidence type="ECO:0000256" key="3">
    <source>
        <dbReference type="ARBA" id="ARBA00022576"/>
    </source>
</evidence>
<comment type="similarity">
    <text evidence="2 6">Belongs to the class-I pyridoxal-phosphate-dependent aminotransferase family.</text>
</comment>
<dbReference type="GO" id="GO:0008483">
    <property type="term" value="F:transaminase activity"/>
    <property type="evidence" value="ECO:0007669"/>
    <property type="project" value="UniProtKB-KW"/>
</dbReference>
<dbReference type="PANTHER" id="PTHR46383">
    <property type="entry name" value="ASPARTATE AMINOTRANSFERASE"/>
    <property type="match status" value="1"/>
</dbReference>
<accession>A0A098G134</accession>
<dbReference type="PANTHER" id="PTHR46383:SF1">
    <property type="entry name" value="ASPARTATE AMINOTRANSFERASE"/>
    <property type="match status" value="1"/>
</dbReference>
<dbReference type="SUPFAM" id="SSF53383">
    <property type="entry name" value="PLP-dependent transferases"/>
    <property type="match status" value="1"/>
</dbReference>
<dbReference type="GO" id="GO:0006520">
    <property type="term" value="P:amino acid metabolic process"/>
    <property type="evidence" value="ECO:0007669"/>
    <property type="project" value="InterPro"/>
</dbReference>
<dbReference type="RefSeq" id="WP_231865896.1">
    <property type="nucleotide sequence ID" value="NZ_LN614827.1"/>
</dbReference>
<dbReference type="CDD" id="cd00609">
    <property type="entry name" value="AAT_like"/>
    <property type="match status" value="1"/>
</dbReference>
<protein>
    <recommendedName>
        <fullName evidence="6">Aminotransferase</fullName>
        <ecNumber evidence="6">2.6.1.-</ecNumber>
    </recommendedName>
</protein>
<evidence type="ECO:0000256" key="1">
    <source>
        <dbReference type="ARBA" id="ARBA00001933"/>
    </source>
</evidence>
<dbReference type="Pfam" id="PF00155">
    <property type="entry name" value="Aminotran_1_2"/>
    <property type="match status" value="1"/>
</dbReference>
<dbReference type="InterPro" id="IPR015424">
    <property type="entry name" value="PyrdxlP-dep_Trfase"/>
</dbReference>
<dbReference type="GO" id="GO:0016829">
    <property type="term" value="F:lyase activity"/>
    <property type="evidence" value="ECO:0007669"/>
    <property type="project" value="UniProtKB-KW"/>
</dbReference>
<dbReference type="STRING" id="1212491.LFA_0719"/>
<evidence type="ECO:0000256" key="2">
    <source>
        <dbReference type="ARBA" id="ARBA00007441"/>
    </source>
</evidence>
<keyword evidence="5" id="KW-0663">Pyridoxal phosphate</keyword>
<comment type="cofactor">
    <cofactor evidence="1 6">
        <name>pyridoxal 5'-phosphate</name>
        <dbReference type="ChEBI" id="CHEBI:597326"/>
    </cofactor>
</comment>
<keyword evidence="8" id="KW-0456">Lyase</keyword>
<dbReference type="Gene3D" id="3.40.640.10">
    <property type="entry name" value="Type I PLP-dependent aspartate aminotransferase-like (Major domain)"/>
    <property type="match status" value="1"/>
</dbReference>
<dbReference type="EMBL" id="LN614827">
    <property type="protein sequence ID" value="CEG56167.1"/>
    <property type="molecule type" value="Genomic_DNA"/>
</dbReference>
<evidence type="ECO:0000313" key="8">
    <source>
        <dbReference type="EMBL" id="CEG56167.1"/>
    </source>
</evidence>
<dbReference type="InterPro" id="IPR015421">
    <property type="entry name" value="PyrdxlP-dep_Trfase_major"/>
</dbReference>
<feature type="domain" description="Aminotransferase class I/classII large" evidence="7">
    <location>
        <begin position="81"/>
        <end position="444"/>
    </location>
</feature>
<keyword evidence="9" id="KW-1185">Reference proteome</keyword>
<dbReference type="AlphaFoldDB" id="A0A098G134"/>
<dbReference type="InterPro" id="IPR050596">
    <property type="entry name" value="AspAT/PAT-like"/>
</dbReference>
<name>A0A098G134_9GAMM</name>
<dbReference type="EC" id="2.6.1.-" evidence="6"/>
<sequence>MMLTPNGQTANKIEKVMLLALWANALKEEKELQDPVTTKKLIAAGMGKPTYPINAQTITSYLSYWQKLKDLRQQERLNPEEMQESTAIDYGDPRGDKIPRTMMAESMSAWYESEIGPEHILFTVGGIGALRTLFETFNTHYEEIPGYRIITPFPHYSAYANNPLHRLHPVDVMKEPGYKLTAEALEKAIEEAYLLAETDQGWPKAILICNPSNPLGTIIDEAELQKIANVLRCYPELHLIFDEAYTEMAYKEMPSFLKIAPDLKHRTIIMRSATKALSAAGERMAVLLVFDSILMNELLNKNISYFIHAPRSAQIAYAQTMKHFNAEEKAKLADFYKKKVDYVIHRLQTMGAAMPDSQYEVEATFYALADFSDLFDLELPREAQRALQKTGRVSTGEELSYYLLFKDAVMIAPLSYFGLAKDCGFMRITCSATEDELKDLMDRLELRLSIARTNKKLALMEQIQQKLPELQKKDPFIFTALNKKIMHYTQGADNCLTLKTKNKVLKKLYFIMMSHLEIQDEIISASTFSEQMA</sequence>
<proteinExistence type="inferred from homology"/>
<dbReference type="InterPro" id="IPR004838">
    <property type="entry name" value="NHTrfase_class1_PyrdxlP-BS"/>
</dbReference>
<gene>
    <name evidence="8" type="ORF">LFA_0719</name>
</gene>
<reference evidence="9" key="1">
    <citation type="submission" date="2014-09" db="EMBL/GenBank/DDBJ databases">
        <authorList>
            <person name="Gomez-Valero L."/>
        </authorList>
    </citation>
    <scope>NUCLEOTIDE SEQUENCE [LARGE SCALE GENOMIC DNA]</scope>
    <source>
        <strain evidence="9">ATCC700992</strain>
    </source>
</reference>
<evidence type="ECO:0000256" key="6">
    <source>
        <dbReference type="RuleBase" id="RU000481"/>
    </source>
</evidence>
<evidence type="ECO:0000313" key="9">
    <source>
        <dbReference type="Proteomes" id="UP000032430"/>
    </source>
</evidence>
<dbReference type="Gene3D" id="3.90.1150.10">
    <property type="entry name" value="Aspartate Aminotransferase, domain 1"/>
    <property type="match status" value="1"/>
</dbReference>
<dbReference type="HOGENOM" id="CLU_441983_0_0_6"/>
<keyword evidence="4 6" id="KW-0808">Transferase</keyword>